<dbReference type="Gene3D" id="3.40.1350.10">
    <property type="match status" value="1"/>
</dbReference>
<dbReference type="AlphaFoldDB" id="A0A062V253"/>
<evidence type="ECO:0000313" key="2">
    <source>
        <dbReference type="EMBL" id="KCZ70718.1"/>
    </source>
</evidence>
<keyword evidence="3" id="KW-1185">Reference proteome</keyword>
<accession>A0A062V253</accession>
<proteinExistence type="predicted"/>
<organism evidence="2 3">
    <name type="scientific">Candidatus Methanoperedens nitratireducens</name>
    <dbReference type="NCBI Taxonomy" id="1392998"/>
    <lineage>
        <taxon>Archaea</taxon>
        <taxon>Methanobacteriati</taxon>
        <taxon>Methanobacteriota</taxon>
        <taxon>Stenosarchaea group</taxon>
        <taxon>Methanomicrobia</taxon>
        <taxon>Methanosarcinales</taxon>
        <taxon>ANME-2 cluster</taxon>
        <taxon>Candidatus Methanoperedentaceae</taxon>
        <taxon>Candidatus Methanoperedens</taxon>
    </lineage>
</organism>
<gene>
    <name evidence="2" type="ORF">ANME2D_02742</name>
</gene>
<name>A0A062V253_9EURY</name>
<comment type="caution">
    <text evidence="2">The sequence shown here is derived from an EMBL/GenBank/DDBJ whole genome shotgun (WGS) entry which is preliminary data.</text>
</comment>
<dbReference type="Pfam" id="PF01878">
    <property type="entry name" value="EVE"/>
    <property type="match status" value="1"/>
</dbReference>
<sequence length="331" mass="39537">MLFKLDTKNECIDIVKRVYLKDLNWDERKLQKLLFENLDRVIREEELLVIMQSRRWQEEPDLMAIDEKGSLYIFELKAWETQSSNVLQVLRYGQIFGQYDYEQLNNLFSNFSRETLIEAHRKRFPDANICEGDFNKKQHYIVLTNGIDIKTREAILYWKKQGLEIKGWIYRIYQTTSGEIYLEFNTYKTVDDPFEDIEEGYYIVNTNYSNNPLCHKDMLENKKAAAYYHPWKNHVKRLQRGDYVFLYQSGIGIVARGTVKSDLKKSHYPGKPKDIDEEYYVELKSFSEIKKPLTATEIKTITSIDYRFMMTCFSVDRESGNKIWNELTKRI</sequence>
<reference evidence="2 3" key="1">
    <citation type="journal article" date="2013" name="Nature">
        <title>Anaerobic oxidation of methane coupled to nitrate reduction in a novel archaeal lineage.</title>
        <authorList>
            <person name="Haroon M.F."/>
            <person name="Hu S."/>
            <person name="Shi Y."/>
            <person name="Imelfort M."/>
            <person name="Keller J."/>
            <person name="Hugenholtz P."/>
            <person name="Yuan Z."/>
            <person name="Tyson G.W."/>
        </authorList>
    </citation>
    <scope>NUCLEOTIDE SEQUENCE [LARGE SCALE GENOMIC DNA]</scope>
    <source>
        <strain evidence="2 3">ANME-2d</strain>
    </source>
</reference>
<evidence type="ECO:0000259" key="1">
    <source>
        <dbReference type="Pfam" id="PF01878"/>
    </source>
</evidence>
<dbReference type="GO" id="GO:0003676">
    <property type="term" value="F:nucleic acid binding"/>
    <property type="evidence" value="ECO:0007669"/>
    <property type="project" value="InterPro"/>
</dbReference>
<dbReference type="InterPro" id="IPR015947">
    <property type="entry name" value="PUA-like_sf"/>
</dbReference>
<dbReference type="EMBL" id="JMIY01000007">
    <property type="protein sequence ID" value="KCZ70718.1"/>
    <property type="molecule type" value="Genomic_DNA"/>
</dbReference>
<dbReference type="InterPro" id="IPR002740">
    <property type="entry name" value="EVE_domain"/>
</dbReference>
<evidence type="ECO:0000313" key="3">
    <source>
        <dbReference type="Proteomes" id="UP000027153"/>
    </source>
</evidence>
<dbReference type="Proteomes" id="UP000027153">
    <property type="component" value="Unassembled WGS sequence"/>
</dbReference>
<dbReference type="SUPFAM" id="SSF88697">
    <property type="entry name" value="PUA domain-like"/>
    <property type="match status" value="1"/>
</dbReference>
<protein>
    <recommendedName>
        <fullName evidence="1">EVE domain-containing protein</fullName>
    </recommendedName>
</protein>
<dbReference type="InterPro" id="IPR011856">
    <property type="entry name" value="tRNA_endonuc-like_dom_sf"/>
</dbReference>
<feature type="domain" description="EVE" evidence="1">
    <location>
        <begin position="232"/>
        <end position="310"/>
    </location>
</feature>